<organism evidence="2 3">
    <name type="scientific">Albula glossodonta</name>
    <name type="common">roundjaw bonefish</name>
    <dbReference type="NCBI Taxonomy" id="121402"/>
    <lineage>
        <taxon>Eukaryota</taxon>
        <taxon>Metazoa</taxon>
        <taxon>Chordata</taxon>
        <taxon>Craniata</taxon>
        <taxon>Vertebrata</taxon>
        <taxon>Euteleostomi</taxon>
        <taxon>Actinopterygii</taxon>
        <taxon>Neopterygii</taxon>
        <taxon>Teleostei</taxon>
        <taxon>Albuliformes</taxon>
        <taxon>Albulidae</taxon>
        <taxon>Albula</taxon>
    </lineage>
</organism>
<sequence>KNAFGFDLDIELEPLLDDVLHAKPNANAVASIAKTIHALSREKDETEAVRAMSLLSVDVNLSSKAEQPRAAPEPMDEEPAL</sequence>
<feature type="region of interest" description="Disordered" evidence="1">
    <location>
        <begin position="62"/>
        <end position="81"/>
    </location>
</feature>
<dbReference type="EMBL" id="JAFBMS010000018">
    <property type="protein sequence ID" value="KAG9345138.1"/>
    <property type="molecule type" value="Genomic_DNA"/>
</dbReference>
<accession>A0A8T2P6H2</accession>
<dbReference type="Proteomes" id="UP000824540">
    <property type="component" value="Unassembled WGS sequence"/>
</dbReference>
<keyword evidence="3" id="KW-1185">Reference proteome</keyword>
<proteinExistence type="predicted"/>
<protein>
    <submittedName>
        <fullName evidence="2">Uncharacterized protein</fullName>
    </submittedName>
</protein>
<evidence type="ECO:0000313" key="2">
    <source>
        <dbReference type="EMBL" id="KAG9345138.1"/>
    </source>
</evidence>
<dbReference type="OrthoDB" id="424012at2759"/>
<reference evidence="2" key="1">
    <citation type="thesis" date="2021" institute="BYU ScholarsArchive" country="Provo, UT, USA">
        <title>Applications of and Algorithms for Genome Assembly and Genomic Analyses with an Emphasis on Marine Teleosts.</title>
        <authorList>
            <person name="Pickett B.D."/>
        </authorList>
    </citation>
    <scope>NUCLEOTIDE SEQUENCE</scope>
    <source>
        <strain evidence="2">HI-2016</strain>
    </source>
</reference>
<gene>
    <name evidence="2" type="ORF">JZ751_009681</name>
</gene>
<feature type="non-terminal residue" evidence="2">
    <location>
        <position position="81"/>
    </location>
</feature>
<dbReference type="AlphaFoldDB" id="A0A8T2P6H2"/>
<name>A0A8T2P6H2_9TELE</name>
<evidence type="ECO:0000313" key="3">
    <source>
        <dbReference type="Proteomes" id="UP000824540"/>
    </source>
</evidence>
<evidence type="ECO:0000256" key="1">
    <source>
        <dbReference type="SAM" id="MobiDB-lite"/>
    </source>
</evidence>
<comment type="caution">
    <text evidence="2">The sequence shown here is derived from an EMBL/GenBank/DDBJ whole genome shotgun (WGS) entry which is preliminary data.</text>
</comment>